<dbReference type="InterPro" id="IPR052028">
    <property type="entry name" value="HipA_Ser/Thr_kinase"/>
</dbReference>
<dbReference type="GO" id="GO:0004674">
    <property type="term" value="F:protein serine/threonine kinase activity"/>
    <property type="evidence" value="ECO:0007669"/>
    <property type="project" value="TreeGrafter"/>
</dbReference>
<feature type="domain" description="HipA-like C-terminal" evidence="4">
    <location>
        <begin position="220"/>
        <end position="408"/>
    </location>
</feature>
<dbReference type="InterPro" id="IPR012893">
    <property type="entry name" value="HipA-like_C"/>
</dbReference>
<evidence type="ECO:0000256" key="2">
    <source>
        <dbReference type="ARBA" id="ARBA00022679"/>
    </source>
</evidence>
<dbReference type="PANTHER" id="PTHR37419">
    <property type="entry name" value="SERINE/THREONINE-PROTEIN KINASE TOXIN HIPA"/>
    <property type="match status" value="1"/>
</dbReference>
<keyword evidence="2" id="KW-0808">Transferase</keyword>
<dbReference type="Pfam" id="PF07804">
    <property type="entry name" value="HipA_C"/>
    <property type="match status" value="1"/>
</dbReference>
<reference evidence="6" key="1">
    <citation type="submission" date="2019-11" db="EMBL/GenBank/DDBJ databases">
        <title>Isolation and characterization of a novel species in the genus Sulfuriferula.</title>
        <authorList>
            <person name="Mochizuki J."/>
            <person name="Kojima H."/>
            <person name="Fukui M."/>
        </authorList>
    </citation>
    <scope>NUCLEOTIDE SEQUENCE [LARGE SCALE GENOMIC DNA]</scope>
    <source>
        <strain evidence="6">SGTM</strain>
    </source>
</reference>
<dbReference type="RefSeq" id="WP_162083581.1">
    <property type="nucleotide sequence ID" value="NZ_AP021881.1"/>
</dbReference>
<dbReference type="Proteomes" id="UP000463939">
    <property type="component" value="Chromosome"/>
</dbReference>
<dbReference type="NCBIfam" id="NF007297">
    <property type="entry name" value="PRK09775.1"/>
    <property type="match status" value="1"/>
</dbReference>
<evidence type="ECO:0000313" key="6">
    <source>
        <dbReference type="Proteomes" id="UP000463939"/>
    </source>
</evidence>
<sequence>MTKIRSDRIINILRAQPRIGAAALRTQLGDISRATLSRAIKQLGNNIISGGGSKRTRYALRRTLRGDAQPIPVYRIDEKGQGHEIGRLTLTHPEGYHLTPTMLFRWPLDQDMADGWFDGLPYPIIDMRPQGFLGRRFAKTYAHNLQLADNPDNWSDNDTLYALSNLGHDQPGDLIIGDTAYRLFLNNISMPGSPPIADDEVSLRYPQLANLAMTSGIAGSSAGGEFPKFTAHRYNQQQTRHVIVKFSAADNSAAVQRWTDLLVCEHIAAQILNDTLKIAAVSSTIFQHAGRTFLEITRFDRHGDYGRSPVCTLASINAALIGKNTEWPNSARTLQTLGWLASDDVTRITLAWWFGKLIANTDMHDGNLAFVPGLMLAPIYDMLPMMYAPANSGEVPAPAYQPALPLPAEQQLWHQAAAAATHYWHHCAQDSRISTDFRAICQKNCDTLTNLLSKIKPII</sequence>
<keyword evidence="3 5" id="KW-0418">Kinase</keyword>
<name>A0A809RF90_9PROT</name>
<dbReference type="KEGG" id="sniv:SFSGTM_02520"/>
<comment type="similarity">
    <text evidence="1">Belongs to the HipA Ser/Thr kinase family.</text>
</comment>
<gene>
    <name evidence="5" type="primary">yjjJ</name>
    <name evidence="5" type="ORF">SFSGTM_02520</name>
</gene>
<organism evidence="5 6">
    <name type="scientific">Sulfuriferula nivalis</name>
    <dbReference type="NCBI Taxonomy" id="2675298"/>
    <lineage>
        <taxon>Bacteria</taxon>
        <taxon>Pseudomonadati</taxon>
        <taxon>Pseudomonadota</taxon>
        <taxon>Betaproteobacteria</taxon>
        <taxon>Nitrosomonadales</taxon>
        <taxon>Sulfuricellaceae</taxon>
        <taxon>Sulfuriferula</taxon>
    </lineage>
</organism>
<dbReference type="EMBL" id="AP021881">
    <property type="protein sequence ID" value="BBO99543.1"/>
    <property type="molecule type" value="Genomic_DNA"/>
</dbReference>
<keyword evidence="6" id="KW-1185">Reference proteome</keyword>
<dbReference type="AlphaFoldDB" id="A0A809RF90"/>
<dbReference type="PANTHER" id="PTHR37419:SF8">
    <property type="entry name" value="TOXIN YJJJ"/>
    <property type="match status" value="1"/>
</dbReference>
<protein>
    <submittedName>
        <fullName evidence="5">Putative kinase YjjJ</fullName>
    </submittedName>
</protein>
<accession>A0A809RF90</accession>
<proteinExistence type="inferred from homology"/>
<evidence type="ECO:0000256" key="3">
    <source>
        <dbReference type="ARBA" id="ARBA00022777"/>
    </source>
</evidence>
<evidence type="ECO:0000313" key="5">
    <source>
        <dbReference type="EMBL" id="BBO99543.1"/>
    </source>
</evidence>
<dbReference type="GO" id="GO:0005829">
    <property type="term" value="C:cytosol"/>
    <property type="evidence" value="ECO:0007669"/>
    <property type="project" value="TreeGrafter"/>
</dbReference>
<evidence type="ECO:0000256" key="1">
    <source>
        <dbReference type="ARBA" id="ARBA00010164"/>
    </source>
</evidence>
<evidence type="ECO:0000259" key="4">
    <source>
        <dbReference type="Pfam" id="PF07804"/>
    </source>
</evidence>